<protein>
    <submittedName>
        <fullName evidence="1">Uncharacterized protein</fullName>
    </submittedName>
</protein>
<gene>
    <name evidence="1" type="ORF">AAFH96_16260</name>
</gene>
<organism evidence="1 2">
    <name type="scientific">Polymorphospora lycopeni</name>
    <dbReference type="NCBI Taxonomy" id="3140240"/>
    <lineage>
        <taxon>Bacteria</taxon>
        <taxon>Bacillati</taxon>
        <taxon>Actinomycetota</taxon>
        <taxon>Actinomycetes</taxon>
        <taxon>Micromonosporales</taxon>
        <taxon>Micromonosporaceae</taxon>
        <taxon>Polymorphospora</taxon>
    </lineage>
</organism>
<evidence type="ECO:0000313" key="2">
    <source>
        <dbReference type="Proteomes" id="UP001582793"/>
    </source>
</evidence>
<dbReference type="EMBL" id="JBCGDC010000041">
    <property type="protein sequence ID" value="MFB6394647.1"/>
    <property type="molecule type" value="Genomic_DNA"/>
</dbReference>
<accession>A0ABV5CRK5</accession>
<keyword evidence="2" id="KW-1185">Reference proteome</keyword>
<sequence>MAMVSVQVAPARKAPRLRLTRRGRVVVVLFFVLVAAAVAALGTPPARASAASVAGVPVTAERPHLLDG</sequence>
<evidence type="ECO:0000313" key="1">
    <source>
        <dbReference type="EMBL" id="MFB6394647.1"/>
    </source>
</evidence>
<proteinExistence type="predicted"/>
<comment type="caution">
    <text evidence="1">The sequence shown here is derived from an EMBL/GenBank/DDBJ whole genome shotgun (WGS) entry which is preliminary data.</text>
</comment>
<dbReference type="RefSeq" id="WP_364207849.1">
    <property type="nucleotide sequence ID" value="NZ_JBCGDC010000041.1"/>
</dbReference>
<reference evidence="1 2" key="1">
    <citation type="submission" date="2024-04" db="EMBL/GenBank/DDBJ databases">
        <title>Polymorphospora sp. isolated from Baiyangdian Lake in Xiong'an New Area.</title>
        <authorList>
            <person name="Zhang X."/>
            <person name="Liu J."/>
        </authorList>
    </citation>
    <scope>NUCLEOTIDE SEQUENCE [LARGE SCALE GENOMIC DNA]</scope>
    <source>
        <strain evidence="1 2">2-325</strain>
    </source>
</reference>
<name>A0ABV5CRK5_9ACTN</name>
<dbReference type="Proteomes" id="UP001582793">
    <property type="component" value="Unassembled WGS sequence"/>
</dbReference>